<comment type="caution">
    <text evidence="2">The sequence shown here is derived from an EMBL/GenBank/DDBJ whole genome shotgun (WGS) entry which is preliminary data.</text>
</comment>
<dbReference type="PROSITE" id="PS50994">
    <property type="entry name" value="INTEGRASE"/>
    <property type="match status" value="1"/>
</dbReference>
<dbReference type="Proteomes" id="UP000022910">
    <property type="component" value="Unassembled WGS sequence"/>
</dbReference>
<dbReference type="InterPro" id="IPR001584">
    <property type="entry name" value="Integrase_cat-core"/>
</dbReference>
<accession>A0A015L7E6</accession>
<evidence type="ECO:0000259" key="1">
    <source>
        <dbReference type="PROSITE" id="PS50994"/>
    </source>
</evidence>
<dbReference type="AlphaFoldDB" id="A0A015L7E6"/>
<dbReference type="HOGENOM" id="CLU_048931_1_0_1"/>
<dbReference type="EMBL" id="JEMT01017272">
    <property type="protein sequence ID" value="EXX68486.1"/>
    <property type="molecule type" value="Genomic_DNA"/>
</dbReference>
<dbReference type="GO" id="GO:0003676">
    <property type="term" value="F:nucleic acid binding"/>
    <property type="evidence" value="ECO:0007669"/>
    <property type="project" value="InterPro"/>
</dbReference>
<feature type="domain" description="Integrase catalytic" evidence="1">
    <location>
        <begin position="19"/>
        <end position="186"/>
    </location>
</feature>
<organism evidence="2 3">
    <name type="scientific">Rhizophagus irregularis (strain DAOM 197198w)</name>
    <name type="common">Glomus intraradices</name>
    <dbReference type="NCBI Taxonomy" id="1432141"/>
    <lineage>
        <taxon>Eukaryota</taxon>
        <taxon>Fungi</taxon>
        <taxon>Fungi incertae sedis</taxon>
        <taxon>Mucoromycota</taxon>
        <taxon>Glomeromycotina</taxon>
        <taxon>Glomeromycetes</taxon>
        <taxon>Glomerales</taxon>
        <taxon>Glomeraceae</taxon>
        <taxon>Rhizophagus</taxon>
    </lineage>
</organism>
<gene>
    <name evidence="2" type="ORF">RirG_104740</name>
</gene>
<dbReference type="InterPro" id="IPR036397">
    <property type="entry name" value="RNaseH_sf"/>
</dbReference>
<sequence length="186" mass="22058">MYQIFRLLPKHIPYASYFKITKPNTVHQCDLIEIPYDENVDTNLLDNDGPIYYYALLVIDCATRYKDFIFLTSKSSEEVAEAFKSIYDNPDKPLNWPRKLQCDKGTKFMGYVTLLMDEHGVEIQRIIARFRHTSFAMIDRYAGLFEYRVFKNQYSIEFLLPTGKRCRECERFARKIVDNMNDSQLD</sequence>
<keyword evidence="3" id="KW-1185">Reference proteome</keyword>
<proteinExistence type="predicted"/>
<reference evidence="2 3" key="1">
    <citation type="submission" date="2014-02" db="EMBL/GenBank/DDBJ databases">
        <title>Single nucleus genome sequencing reveals high similarity among nuclei of an endomycorrhizal fungus.</title>
        <authorList>
            <person name="Lin K."/>
            <person name="Geurts R."/>
            <person name="Zhang Z."/>
            <person name="Limpens E."/>
            <person name="Saunders D.G."/>
            <person name="Mu D."/>
            <person name="Pang E."/>
            <person name="Cao H."/>
            <person name="Cha H."/>
            <person name="Lin T."/>
            <person name="Zhou Q."/>
            <person name="Shang Y."/>
            <person name="Li Y."/>
            <person name="Ivanov S."/>
            <person name="Sharma T."/>
            <person name="Velzen R.V."/>
            <person name="Ruijter N.D."/>
            <person name="Aanen D.K."/>
            <person name="Win J."/>
            <person name="Kamoun S."/>
            <person name="Bisseling T."/>
            <person name="Huang S."/>
        </authorList>
    </citation>
    <scope>NUCLEOTIDE SEQUENCE [LARGE SCALE GENOMIC DNA]</scope>
    <source>
        <strain evidence="3">DAOM197198w</strain>
    </source>
</reference>
<dbReference type="InterPro" id="IPR012337">
    <property type="entry name" value="RNaseH-like_sf"/>
</dbReference>
<dbReference type="GO" id="GO:0015074">
    <property type="term" value="P:DNA integration"/>
    <property type="evidence" value="ECO:0007669"/>
    <property type="project" value="InterPro"/>
</dbReference>
<dbReference type="Gene3D" id="3.30.420.10">
    <property type="entry name" value="Ribonuclease H-like superfamily/Ribonuclease H"/>
    <property type="match status" value="1"/>
</dbReference>
<evidence type="ECO:0000313" key="2">
    <source>
        <dbReference type="EMBL" id="EXX68486.1"/>
    </source>
</evidence>
<protein>
    <recommendedName>
        <fullName evidence="1">Integrase catalytic domain-containing protein</fullName>
    </recommendedName>
</protein>
<evidence type="ECO:0000313" key="3">
    <source>
        <dbReference type="Proteomes" id="UP000022910"/>
    </source>
</evidence>
<dbReference type="GO" id="GO:0005634">
    <property type="term" value="C:nucleus"/>
    <property type="evidence" value="ECO:0007669"/>
    <property type="project" value="UniProtKB-ARBA"/>
</dbReference>
<dbReference type="SUPFAM" id="SSF53098">
    <property type="entry name" value="Ribonuclease H-like"/>
    <property type="match status" value="1"/>
</dbReference>
<name>A0A015L7E6_RHIIW</name>